<feature type="region of interest" description="Disordered" evidence="1">
    <location>
        <begin position="247"/>
        <end position="467"/>
    </location>
</feature>
<feature type="compositionally biased region" description="Gly residues" evidence="1">
    <location>
        <begin position="391"/>
        <end position="400"/>
    </location>
</feature>
<sequence length="1026" mass="105770">MLVAALSPRVSALVWCADTHSRSLQQWSALRPPQGLAAGYGVAKKPVSDPRGHGGKVGTVPWVTSIGSQVALSCHDLYPPEPLGPQPTPFSRSLSPSPDLARELGETFGDEEEAWERLPEQNTQLGLQGPAEGCALIGCGEAGKTLTRHPGGRHGGSEPTPHARDPEVELPSPGAPMTGSEGREVGPERQGLASGVRSRPQLGRGLRSPRPLLWVKCWEVAPPVSKPHKVSDASQMPGRPRLRLLAQQQESERGARGPLPRPPRPRPRRPRDPEPARRGAGASAPPEPSRPGGEGPSRAAPYPLGRPRRGRAGERGLAGRGEGWPVRPLRRRGGSQAREGRGGLTSQTGRAPPERDPGFQRRPWPGPSASSLWLGAGRLREPQGPRAVSQGLGGEGGRGCPGSRRVAPRLEPVPPEGAFLRGSGRPAAQPPSPLRCVETPRNPGVKTSQAVCASGRPRPPPGRRDPSARPVHGVVLFGDFQVQGLLARSQDTASLMVCSLNGWFVQGPPPIPGPPAQGGRAWASPAITNTLEGEVHRTLLTALTTPEPLVSTGRVQALGQPTPAAPSSEGTPGQASGITAPQGGGRGSKGRRGCPAPGPPETWPRDRQCRRPGRHASPSPAPEPAASRPVSPLPSQHLHGPGPEGTVLAAHPLRSLLSPHRASLARLGVASPPGSRPDKAAPESSAPALLDAASSGAAEPAPPPTVPASHPTVLGSSVRALPGLSPSPREPAPGAVGTSGRAHTRPHPPGPAALGLGAASPGDTATLLAGTGAAGPAGVGVACALRSSLASPHPGGGALTLRLAPALEPGKRGSLWVPVHPLILSAHPEYCVAGAPHQVWARRPGPRPQDSSISAVPALAGGPLARGDDVQGRRGRGSWPRTLPGGPCPQRGQPPLVAFSGQMPGLAQRPQLGTGPRAALGVAREARQAELGAEIAPPGPVRAALTPQRAVRPCSRVTTLPSRPGTPEGGKDAEELQRGSGWARELQAPSCPLPTQAPVAPPTPPAPPRQKRCCPHPHPAVGHWSL</sequence>
<feature type="region of interest" description="Disordered" evidence="1">
    <location>
        <begin position="145"/>
        <end position="207"/>
    </location>
</feature>
<feature type="compositionally biased region" description="Low complexity" evidence="1">
    <location>
        <begin position="296"/>
        <end position="305"/>
    </location>
</feature>
<organism evidence="2 3">
    <name type="scientific">Balaenoptera acutorostrata</name>
    <name type="common">Common minke whale</name>
    <name type="synonym">Balaena rostrata</name>
    <dbReference type="NCBI Taxonomy" id="9767"/>
    <lineage>
        <taxon>Eukaryota</taxon>
        <taxon>Metazoa</taxon>
        <taxon>Chordata</taxon>
        <taxon>Craniata</taxon>
        <taxon>Vertebrata</taxon>
        <taxon>Euteleostomi</taxon>
        <taxon>Mammalia</taxon>
        <taxon>Eutheria</taxon>
        <taxon>Laurasiatheria</taxon>
        <taxon>Artiodactyla</taxon>
        <taxon>Whippomorpha</taxon>
        <taxon>Cetacea</taxon>
        <taxon>Mysticeti</taxon>
        <taxon>Balaenopteridae</taxon>
        <taxon>Balaenoptera</taxon>
    </lineage>
</organism>
<dbReference type="Proteomes" id="UP001652580">
    <property type="component" value="Chromosome 5"/>
</dbReference>
<feature type="compositionally biased region" description="Low complexity" evidence="1">
    <location>
        <begin position="682"/>
        <end position="699"/>
    </location>
</feature>
<protein>
    <submittedName>
        <fullName evidence="3">Collagen alpha-1(I) chain-like</fullName>
    </submittedName>
</protein>
<feature type="compositionally biased region" description="Polar residues" evidence="1">
    <location>
        <begin position="568"/>
        <end position="579"/>
    </location>
</feature>
<reference evidence="3" key="1">
    <citation type="submission" date="2025-08" db="UniProtKB">
        <authorList>
            <consortium name="RefSeq"/>
        </authorList>
    </citation>
    <scope>IDENTIFICATION</scope>
</reference>
<evidence type="ECO:0000256" key="1">
    <source>
        <dbReference type="SAM" id="MobiDB-lite"/>
    </source>
</evidence>
<gene>
    <name evidence="3" type="primary">LOC130708212</name>
</gene>
<name>A0ABM3TJP0_BALAC</name>
<feature type="region of interest" description="Disordered" evidence="1">
    <location>
        <begin position="667"/>
        <end position="758"/>
    </location>
</feature>
<dbReference type="GeneID" id="130708212"/>
<accession>A0ABM3TJP0</accession>
<feature type="region of interest" description="Disordered" evidence="1">
    <location>
        <begin position="557"/>
        <end position="647"/>
    </location>
</feature>
<evidence type="ECO:0000313" key="2">
    <source>
        <dbReference type="Proteomes" id="UP001652580"/>
    </source>
</evidence>
<dbReference type="RefSeq" id="XP_057402314.1">
    <property type="nucleotide sequence ID" value="XM_057546331.1"/>
</dbReference>
<feature type="region of interest" description="Disordered" evidence="1">
    <location>
        <begin position="842"/>
        <end position="890"/>
    </location>
</feature>
<proteinExistence type="predicted"/>
<evidence type="ECO:0000313" key="3">
    <source>
        <dbReference type="RefSeq" id="XP_057402314.1"/>
    </source>
</evidence>
<feature type="compositionally biased region" description="Pro residues" evidence="1">
    <location>
        <begin position="999"/>
        <end position="1008"/>
    </location>
</feature>
<keyword evidence="2" id="KW-1185">Reference proteome</keyword>
<feature type="region of interest" description="Disordered" evidence="1">
    <location>
        <begin position="81"/>
        <end position="102"/>
    </location>
</feature>
<feature type="region of interest" description="Disordered" evidence="1">
    <location>
        <begin position="949"/>
        <end position="1026"/>
    </location>
</feature>